<dbReference type="GO" id="GO:0000272">
    <property type="term" value="P:polysaccharide catabolic process"/>
    <property type="evidence" value="ECO:0007669"/>
    <property type="project" value="InterPro"/>
</dbReference>
<sequence precursor="true">MGLAALVLSAAAMHTPYAHGAAGLYEPGVDPGLGFNLVSWGNFSNGAQVWENAVQSVFDAGFTEVSLSPLRFYTPGVGSIAATSGSGPELSHVAAGIVRAKSLGMRVTVNPFIEPVGFSDWRGVYNPTPGSAESNLFWNDYQQYLSDVASVAQAGGADSMTVGTELRAITRNAGNNAHWDSVINAVDARFTGSIGYAANWDNYNHPNVAAAIWEHPAIDFIGIDSYFTNMLTGAQADASGSYPNPAFIGQVEAAWNNKLDGEILPFAAARQGGAGLPVELTEVGYLPFNRTSRSPQASGGAADRDEQNMAFEGLMRALDGRLASGEMLAAHVWQWDMPGSAGSLWNMNPAGGNQPANQQTAQWLSAFAKGTNPGGVDPPAGATRVLYSFEGGLQGFYYPNFETQPASTLAQASGTGATDGAHSLAITKPTPAWTWDARVEMSGDQLQALKDALADNADDYLLEIDVTYRSDDLPVGLTDLSMHVAIETNSDGWNQAFPYAGINSRANQSFAVQVPLSAFGLSSGIASANLHLGFAGSFSGTATIFVDRIALTDTSFVAPNGDYNGDGVVDAADYTLWRDSLGQNVTAGQGADGDANGVVDAGDYDLWRQSFGAVVPPTAAASGGSSGVPEPGAGVLLMLAGAIAVAARNVM</sequence>
<keyword evidence="1" id="KW-0732">Signal</keyword>
<feature type="signal peptide" evidence="1">
    <location>
        <begin position="1"/>
        <end position="20"/>
    </location>
</feature>
<gene>
    <name evidence="2" type="ORF">Pla175_22320</name>
</gene>
<dbReference type="Proteomes" id="UP000317429">
    <property type="component" value="Chromosome"/>
</dbReference>
<dbReference type="InterPro" id="IPR018247">
    <property type="entry name" value="EF_Hand_1_Ca_BS"/>
</dbReference>
<keyword evidence="3" id="KW-1185">Reference proteome</keyword>
<dbReference type="KEGG" id="pnd:Pla175_22320"/>
<dbReference type="Gene3D" id="1.10.1330.10">
    <property type="entry name" value="Dockerin domain"/>
    <property type="match status" value="1"/>
</dbReference>
<dbReference type="InterPro" id="IPR017853">
    <property type="entry name" value="GH"/>
</dbReference>
<protein>
    <submittedName>
        <fullName evidence="2">Uncharacterized protein</fullName>
    </submittedName>
</protein>
<evidence type="ECO:0000313" key="2">
    <source>
        <dbReference type="EMBL" id="QDU88848.1"/>
    </source>
</evidence>
<dbReference type="AlphaFoldDB" id="A0A518DBK7"/>
<feature type="chain" id="PRO_5022158278" evidence="1">
    <location>
        <begin position="21"/>
        <end position="651"/>
    </location>
</feature>
<dbReference type="Gene3D" id="2.60.120.260">
    <property type="entry name" value="Galactose-binding domain-like"/>
    <property type="match status" value="1"/>
</dbReference>
<accession>A0A518DBK7</accession>
<evidence type="ECO:0000256" key="1">
    <source>
        <dbReference type="SAM" id="SignalP"/>
    </source>
</evidence>
<reference evidence="2 3" key="1">
    <citation type="submission" date="2019-02" db="EMBL/GenBank/DDBJ databases">
        <title>Deep-cultivation of Planctomycetes and their phenomic and genomic characterization uncovers novel biology.</title>
        <authorList>
            <person name="Wiegand S."/>
            <person name="Jogler M."/>
            <person name="Boedeker C."/>
            <person name="Pinto D."/>
            <person name="Vollmers J."/>
            <person name="Rivas-Marin E."/>
            <person name="Kohn T."/>
            <person name="Peeters S.H."/>
            <person name="Heuer A."/>
            <person name="Rast P."/>
            <person name="Oberbeckmann S."/>
            <person name="Bunk B."/>
            <person name="Jeske O."/>
            <person name="Meyerdierks A."/>
            <person name="Storesund J.E."/>
            <person name="Kallscheuer N."/>
            <person name="Luecker S."/>
            <person name="Lage O.M."/>
            <person name="Pohl T."/>
            <person name="Merkel B.J."/>
            <person name="Hornburger P."/>
            <person name="Mueller R.-W."/>
            <person name="Bruemmer F."/>
            <person name="Labrenz M."/>
            <person name="Spormann A.M."/>
            <person name="Op den Camp H."/>
            <person name="Overmann J."/>
            <person name="Amann R."/>
            <person name="Jetten M.S.M."/>
            <person name="Mascher T."/>
            <person name="Medema M.H."/>
            <person name="Devos D.P."/>
            <person name="Kaster A.-K."/>
            <person name="Ovreas L."/>
            <person name="Rohde M."/>
            <person name="Galperin M.Y."/>
            <person name="Jogler C."/>
        </authorList>
    </citation>
    <scope>NUCLEOTIDE SEQUENCE [LARGE SCALE GENOMIC DNA]</scope>
    <source>
        <strain evidence="2 3">Pla175</strain>
    </source>
</reference>
<evidence type="ECO:0000313" key="3">
    <source>
        <dbReference type="Proteomes" id="UP000317429"/>
    </source>
</evidence>
<dbReference type="InterPro" id="IPR055151">
    <property type="entry name" value="GH113"/>
</dbReference>
<dbReference type="Gene3D" id="3.20.20.80">
    <property type="entry name" value="Glycosidases"/>
    <property type="match status" value="1"/>
</dbReference>
<name>A0A518DBK7_9BACT</name>
<proteinExistence type="predicted"/>
<dbReference type="PROSITE" id="PS00018">
    <property type="entry name" value="EF_HAND_1"/>
    <property type="match status" value="1"/>
</dbReference>
<dbReference type="InterPro" id="IPR036439">
    <property type="entry name" value="Dockerin_dom_sf"/>
</dbReference>
<organism evidence="2 3">
    <name type="scientific">Pirellulimonas nuda</name>
    <dbReference type="NCBI Taxonomy" id="2528009"/>
    <lineage>
        <taxon>Bacteria</taxon>
        <taxon>Pseudomonadati</taxon>
        <taxon>Planctomycetota</taxon>
        <taxon>Planctomycetia</taxon>
        <taxon>Pirellulales</taxon>
        <taxon>Lacipirellulaceae</taxon>
        <taxon>Pirellulimonas</taxon>
    </lineage>
</organism>
<dbReference type="SUPFAM" id="SSF51445">
    <property type="entry name" value="(Trans)glycosidases"/>
    <property type="match status" value="1"/>
</dbReference>
<dbReference type="EMBL" id="CP036291">
    <property type="protein sequence ID" value="QDU88848.1"/>
    <property type="molecule type" value="Genomic_DNA"/>
</dbReference>
<dbReference type="SUPFAM" id="SSF63446">
    <property type="entry name" value="Type I dockerin domain"/>
    <property type="match status" value="1"/>
</dbReference>
<dbReference type="Pfam" id="PF22612">
    <property type="entry name" value="GH113"/>
    <property type="match status" value="1"/>
</dbReference>